<gene>
    <name evidence="7" type="ORF">QTG54_004254</name>
</gene>
<feature type="signal peptide" evidence="4">
    <location>
        <begin position="1"/>
        <end position="19"/>
    </location>
</feature>
<keyword evidence="2" id="KW-0106">Calcium</keyword>
<keyword evidence="8" id="KW-1185">Reference proteome</keyword>
<feature type="domain" description="C2" evidence="5">
    <location>
        <begin position="322"/>
        <end position="443"/>
    </location>
</feature>
<feature type="domain" description="EF-hand" evidence="6">
    <location>
        <begin position="643"/>
        <end position="678"/>
    </location>
</feature>
<evidence type="ECO:0000256" key="3">
    <source>
        <dbReference type="SAM" id="MobiDB-lite"/>
    </source>
</evidence>
<dbReference type="AlphaFoldDB" id="A0AAD8YFK9"/>
<dbReference type="Pfam" id="PF00168">
    <property type="entry name" value="C2"/>
    <property type="match status" value="1"/>
</dbReference>
<feature type="compositionally biased region" description="Basic and acidic residues" evidence="3">
    <location>
        <begin position="468"/>
        <end position="477"/>
    </location>
</feature>
<dbReference type="Gene3D" id="2.60.40.150">
    <property type="entry name" value="C2 domain"/>
    <property type="match status" value="1"/>
</dbReference>
<dbReference type="InterPro" id="IPR000008">
    <property type="entry name" value="C2_dom"/>
</dbReference>
<evidence type="ECO:0000256" key="4">
    <source>
        <dbReference type="SAM" id="SignalP"/>
    </source>
</evidence>
<feature type="domain" description="EF-hand" evidence="6">
    <location>
        <begin position="689"/>
        <end position="724"/>
    </location>
</feature>
<dbReference type="CDD" id="cd00030">
    <property type="entry name" value="C2"/>
    <property type="match status" value="1"/>
</dbReference>
<protein>
    <submittedName>
        <fullName evidence="7">Calmodulin</fullName>
    </submittedName>
</protein>
<evidence type="ECO:0000313" key="7">
    <source>
        <dbReference type="EMBL" id="KAK1744963.1"/>
    </source>
</evidence>
<feature type="region of interest" description="Disordered" evidence="3">
    <location>
        <begin position="463"/>
        <end position="507"/>
    </location>
</feature>
<feature type="region of interest" description="Disordered" evidence="3">
    <location>
        <begin position="304"/>
        <end position="332"/>
    </location>
</feature>
<reference evidence="7" key="1">
    <citation type="submission" date="2023-06" db="EMBL/GenBank/DDBJ databases">
        <title>Survivors Of The Sea: Transcriptome response of Skeletonema marinoi to long-term dormancy.</title>
        <authorList>
            <person name="Pinder M.I.M."/>
            <person name="Kourtchenko O."/>
            <person name="Robertson E.K."/>
            <person name="Larsson T."/>
            <person name="Maumus F."/>
            <person name="Osuna-Cruz C.M."/>
            <person name="Vancaester E."/>
            <person name="Stenow R."/>
            <person name="Vandepoele K."/>
            <person name="Ploug H."/>
            <person name="Bruchert V."/>
            <person name="Godhe A."/>
            <person name="Topel M."/>
        </authorList>
    </citation>
    <scope>NUCLEOTIDE SEQUENCE</scope>
    <source>
        <strain evidence="7">R05AC</strain>
    </source>
</reference>
<keyword evidence="1" id="KW-0677">Repeat</keyword>
<feature type="chain" id="PRO_5042083401" evidence="4">
    <location>
        <begin position="20"/>
        <end position="772"/>
    </location>
</feature>
<dbReference type="FunFam" id="1.10.238.10:FF:000003">
    <property type="entry name" value="Calmodulin A"/>
    <property type="match status" value="1"/>
</dbReference>
<dbReference type="InterPro" id="IPR018247">
    <property type="entry name" value="EF_Hand_1_Ca_BS"/>
</dbReference>
<feature type="domain" description="EF-hand" evidence="6">
    <location>
        <begin position="729"/>
        <end position="764"/>
    </location>
</feature>
<dbReference type="InterPro" id="IPR035892">
    <property type="entry name" value="C2_domain_sf"/>
</dbReference>
<name>A0AAD8YFK9_9STRA</name>
<evidence type="ECO:0000256" key="1">
    <source>
        <dbReference type="ARBA" id="ARBA00022737"/>
    </source>
</evidence>
<feature type="domain" description="EF-hand" evidence="6">
    <location>
        <begin position="510"/>
        <end position="545"/>
    </location>
</feature>
<dbReference type="PROSITE" id="PS50222">
    <property type="entry name" value="EF_HAND_2"/>
    <property type="match status" value="5"/>
</dbReference>
<dbReference type="Gene3D" id="3.40.1350.100">
    <property type="match status" value="2"/>
</dbReference>
<organism evidence="7 8">
    <name type="scientific">Skeletonema marinoi</name>
    <dbReference type="NCBI Taxonomy" id="267567"/>
    <lineage>
        <taxon>Eukaryota</taxon>
        <taxon>Sar</taxon>
        <taxon>Stramenopiles</taxon>
        <taxon>Ochrophyta</taxon>
        <taxon>Bacillariophyta</taxon>
        <taxon>Coscinodiscophyceae</taxon>
        <taxon>Thalassiosirophycidae</taxon>
        <taxon>Thalassiosirales</taxon>
        <taxon>Skeletonemataceae</taxon>
        <taxon>Skeletonema</taxon>
        <taxon>Skeletonema marinoi-dohrnii complex</taxon>
    </lineage>
</organism>
<dbReference type="Gene3D" id="1.10.238.10">
    <property type="entry name" value="EF-hand"/>
    <property type="match status" value="2"/>
</dbReference>
<dbReference type="Pfam" id="PF13499">
    <property type="entry name" value="EF-hand_7"/>
    <property type="match status" value="2"/>
</dbReference>
<feature type="domain" description="EF-hand" evidence="6">
    <location>
        <begin position="546"/>
        <end position="581"/>
    </location>
</feature>
<sequence>MRVTALAFSFALIAPLTQAFVPPPSTSSTTALQSTNELFDSPGWGAIRDELDQVPIFAVANAEGQPLKYSVQLAKKNDDGEDMFEVPLFYTHVEDALKELENAKENTPLPGMDMYVTHSCYWLGRFVSMKSNPYPLGGLFELWSKNEAVIVPNKMSIISAGAPPTANPMGQVAPLFACMEIAQEDKDGNAVLPLFFELEDANAAVAEAVSLDGGKKEDFEVVGLSLPQAVQLLSQSKENAFQFIPPSSSIKHIRDYLSDRQQRERCAYPMHHRSDIGQRFIGRSTSSIAHRSHVHVRAIHLESVPSQPMPPGTPKRASFAGPPGGPSISPIRTTYETTTKSSIWKLIITIIKGVNLKAGQGVFGRADPFVKVKLGDKVLTTYPHKNGGKNPDWKEEFEFDITTESELELEVMDKEVVGDDKFMGFARVGILDWIAQRNYEGNVELLDKSNNYAGQLRISASFYRHGTHPPDKADRWSTTKSSSTTPSLGLANRVGKENNDNEELEGGEEFTEKEIVEAFRAFDLDKNNYVGAAEIRHVLITIGERPTDEEVDEMIRMVDKNGDGQVAFDEFFRMVTGGRDPPIGLGAAVRHSILGGNSSLKLSGRKSGKDSIASSISSPQSVLDKKKSGIMDYSEFCEILQLEPSLQCEEVFKLYDYDLSGQIDAKEFLIALANFTGPEKTTNFCIPIHTRTRMKFAFMLCDEDSTGSITHHELVLILRANHCAKTEAEVTRKAETIIAQCDKRNDGTITFDEFVVVSRKFPNILFPQQIQR</sequence>
<evidence type="ECO:0000259" key="6">
    <source>
        <dbReference type="PROSITE" id="PS50222"/>
    </source>
</evidence>
<dbReference type="SMART" id="SM00054">
    <property type="entry name" value="EFh"/>
    <property type="match status" value="5"/>
</dbReference>
<dbReference type="SMART" id="SM00239">
    <property type="entry name" value="C2"/>
    <property type="match status" value="1"/>
</dbReference>
<dbReference type="SUPFAM" id="SSF49562">
    <property type="entry name" value="C2 domain (Calcium/lipid-binding domain, CaLB)"/>
    <property type="match status" value="1"/>
</dbReference>
<dbReference type="CDD" id="cd00051">
    <property type="entry name" value="EFh"/>
    <property type="match status" value="2"/>
</dbReference>
<accession>A0AAD8YFK9</accession>
<dbReference type="PANTHER" id="PTHR23050">
    <property type="entry name" value="CALCIUM BINDING PROTEIN"/>
    <property type="match status" value="1"/>
</dbReference>
<dbReference type="InterPro" id="IPR050145">
    <property type="entry name" value="Centrin_CML-like"/>
</dbReference>
<dbReference type="Proteomes" id="UP001224775">
    <property type="component" value="Unassembled WGS sequence"/>
</dbReference>
<dbReference type="SUPFAM" id="SSF47473">
    <property type="entry name" value="EF-hand"/>
    <property type="match status" value="2"/>
</dbReference>
<dbReference type="EMBL" id="JATAAI010000006">
    <property type="protein sequence ID" value="KAK1744963.1"/>
    <property type="molecule type" value="Genomic_DNA"/>
</dbReference>
<dbReference type="InterPro" id="IPR002048">
    <property type="entry name" value="EF_hand_dom"/>
</dbReference>
<dbReference type="PROSITE" id="PS50004">
    <property type="entry name" value="C2"/>
    <property type="match status" value="1"/>
</dbReference>
<evidence type="ECO:0000256" key="2">
    <source>
        <dbReference type="ARBA" id="ARBA00022837"/>
    </source>
</evidence>
<dbReference type="PROSITE" id="PS00018">
    <property type="entry name" value="EF_HAND_1"/>
    <property type="match status" value="3"/>
</dbReference>
<comment type="caution">
    <text evidence="7">The sequence shown here is derived from an EMBL/GenBank/DDBJ whole genome shotgun (WGS) entry which is preliminary data.</text>
</comment>
<proteinExistence type="predicted"/>
<dbReference type="InterPro" id="IPR011992">
    <property type="entry name" value="EF-hand-dom_pair"/>
</dbReference>
<dbReference type="GO" id="GO:0005509">
    <property type="term" value="F:calcium ion binding"/>
    <property type="evidence" value="ECO:0007669"/>
    <property type="project" value="InterPro"/>
</dbReference>
<keyword evidence="4" id="KW-0732">Signal</keyword>
<feature type="compositionally biased region" description="Low complexity" evidence="3">
    <location>
        <begin position="478"/>
        <end position="487"/>
    </location>
</feature>
<evidence type="ECO:0000259" key="5">
    <source>
        <dbReference type="PROSITE" id="PS50004"/>
    </source>
</evidence>
<evidence type="ECO:0000313" key="8">
    <source>
        <dbReference type="Proteomes" id="UP001224775"/>
    </source>
</evidence>